<dbReference type="Proteomes" id="UP000034329">
    <property type="component" value="Unassembled WGS sequence"/>
</dbReference>
<comment type="caution">
    <text evidence="1">The sequence shown here is derived from an EMBL/GenBank/DDBJ whole genome shotgun (WGS) entry which is preliminary data.</text>
</comment>
<sequence length="112" mass="12471">MEIKRYGEPIGLPNGYEALVLVGPPMTLNVNVSAAEGEGVFLYTDDGSVYIFDVSDIKCFDADFKLYVGTCCLMDRDEDTVEDVEGDSYLLIRHEGKIAHQGELWIEKITSD</sequence>
<proteinExistence type="predicted"/>
<evidence type="ECO:0000313" key="1">
    <source>
        <dbReference type="EMBL" id="KKU09491.1"/>
    </source>
</evidence>
<dbReference type="EMBL" id="LCLA01000039">
    <property type="protein sequence ID" value="KKU09491.1"/>
    <property type="molecule type" value="Genomic_DNA"/>
</dbReference>
<name>A0A0G1MMB4_9BACT</name>
<reference evidence="1 2" key="1">
    <citation type="journal article" date="2015" name="Nature">
        <title>rRNA introns, odd ribosomes, and small enigmatic genomes across a large radiation of phyla.</title>
        <authorList>
            <person name="Brown C.T."/>
            <person name="Hug L.A."/>
            <person name="Thomas B.C."/>
            <person name="Sharon I."/>
            <person name="Castelle C.J."/>
            <person name="Singh A."/>
            <person name="Wilkins M.J."/>
            <person name="Williams K.H."/>
            <person name="Banfield J.F."/>
        </authorList>
    </citation>
    <scope>NUCLEOTIDE SEQUENCE [LARGE SCALE GENOMIC DNA]</scope>
</reference>
<accession>A0A0G1MMB4</accession>
<evidence type="ECO:0000313" key="2">
    <source>
        <dbReference type="Proteomes" id="UP000034329"/>
    </source>
</evidence>
<dbReference type="AlphaFoldDB" id="A0A0G1MMB4"/>
<organism evidence="1 2">
    <name type="scientific">Candidatus Woesebacteria bacterium GW2011_GWB1_45_5</name>
    <dbReference type="NCBI Taxonomy" id="1618581"/>
    <lineage>
        <taxon>Bacteria</taxon>
        <taxon>Candidatus Woeseibacteriota</taxon>
    </lineage>
</organism>
<gene>
    <name evidence="1" type="ORF">UX13_C0039G0011</name>
</gene>
<protein>
    <submittedName>
        <fullName evidence="1">Uncharacterized protein</fullName>
    </submittedName>
</protein>